<dbReference type="EMBL" id="KY709208">
    <property type="protein sequence ID" value="ARO90583.1"/>
    <property type="molecule type" value="Genomic_DNA"/>
</dbReference>
<keyword evidence="8" id="KW-0150">Chloroplast</keyword>
<keyword evidence="4 6" id="KW-0689">Ribosomal protein</keyword>
<dbReference type="Pfam" id="PF00276">
    <property type="entry name" value="Ribosomal_L23"/>
    <property type="match status" value="1"/>
</dbReference>
<dbReference type="GO" id="GO:0009507">
    <property type="term" value="C:chloroplast"/>
    <property type="evidence" value="ECO:0007669"/>
    <property type="project" value="UniProtKB-SubCell"/>
</dbReference>
<dbReference type="InterPro" id="IPR012678">
    <property type="entry name" value="Ribosomal_uL23/eL15/eS24_sf"/>
</dbReference>
<evidence type="ECO:0000256" key="3">
    <source>
        <dbReference type="ARBA" id="ARBA00022884"/>
    </source>
</evidence>
<dbReference type="Gene3D" id="3.30.70.330">
    <property type="match status" value="1"/>
</dbReference>
<dbReference type="PROSITE" id="PS00050">
    <property type="entry name" value="RIBOSOMAL_L23"/>
    <property type="match status" value="1"/>
</dbReference>
<dbReference type="GO" id="GO:0006412">
    <property type="term" value="P:translation"/>
    <property type="evidence" value="ECO:0007669"/>
    <property type="project" value="UniProtKB-UniRule"/>
</dbReference>
<accession>A0A1X9PV46</accession>
<comment type="function">
    <text evidence="6">Binds to 23S rRNA.</text>
</comment>
<dbReference type="SUPFAM" id="SSF54189">
    <property type="entry name" value="Ribosomal proteins S24e, L23 and L15e"/>
    <property type="match status" value="1"/>
</dbReference>
<dbReference type="RefSeq" id="YP_009369895.1">
    <property type="nucleotide sequence ID" value="NC_034776.1"/>
</dbReference>
<evidence type="ECO:0000256" key="7">
    <source>
        <dbReference type="RuleBase" id="RU003934"/>
    </source>
</evidence>
<dbReference type="PANTHER" id="PTHR11620">
    <property type="entry name" value="60S RIBOSOMAL PROTEIN L23A"/>
    <property type="match status" value="1"/>
</dbReference>
<comment type="similarity">
    <text evidence="1 6 7">Belongs to the universal ribosomal protein uL23 family.</text>
</comment>
<dbReference type="AlphaFoldDB" id="A0A1X9PV46"/>
<dbReference type="GO" id="GO:0019843">
    <property type="term" value="F:rRNA binding"/>
    <property type="evidence" value="ECO:0007669"/>
    <property type="project" value="UniProtKB-UniRule"/>
</dbReference>
<comment type="subcellular location">
    <subcellularLocation>
        <location evidence="6">Plastid</location>
        <location evidence="6">Chloroplast</location>
    </subcellularLocation>
</comment>
<dbReference type="GO" id="GO:0003735">
    <property type="term" value="F:structural constituent of ribosome"/>
    <property type="evidence" value="ECO:0007669"/>
    <property type="project" value="InterPro"/>
</dbReference>
<evidence type="ECO:0000313" key="8">
    <source>
        <dbReference type="EMBL" id="ARO90583.1"/>
    </source>
</evidence>
<keyword evidence="5 6" id="KW-0687">Ribonucleoprotein</keyword>
<keyword evidence="2 6" id="KW-0699">rRNA-binding</keyword>
<reference evidence="8" key="1">
    <citation type="submission" date="2017-03" db="EMBL/GenBank/DDBJ databases">
        <title>The new red algal subphylum Proteorhodophytina comprises the largest and most divergent plastid genomes known.</title>
        <authorList>
            <person name="Munoz-Gomez S.A."/>
            <person name="Mejia-Franco F.G."/>
            <person name="Durnin K."/>
            <person name="Morgan C."/>
            <person name="Grisdale C.J."/>
            <person name="Archibald J.M."/>
            <person name="Slamovits C.H."/>
        </authorList>
    </citation>
    <scope>NUCLEOTIDE SEQUENCE</scope>
    <source>
        <strain evidence="8">UTEX LB2858</strain>
    </source>
</reference>
<dbReference type="InterPro" id="IPR012677">
    <property type="entry name" value="Nucleotide-bd_a/b_plait_sf"/>
</dbReference>
<dbReference type="HAMAP" id="MF_01369_B">
    <property type="entry name" value="Ribosomal_uL23_B"/>
    <property type="match status" value="1"/>
</dbReference>
<dbReference type="GO" id="GO:0005840">
    <property type="term" value="C:ribosome"/>
    <property type="evidence" value="ECO:0007669"/>
    <property type="project" value="UniProtKB-KW"/>
</dbReference>
<organism evidence="8">
    <name type="scientific">Boldia erythrosiphon</name>
    <dbReference type="NCBI Taxonomy" id="74908"/>
    <lineage>
        <taxon>Eukaryota</taxon>
        <taxon>Rhodophyta</taxon>
        <taxon>Compsopogonophyceae</taxon>
        <taxon>Compsopogonales</taxon>
        <taxon>Boldiaceae</taxon>
        <taxon>Boldia</taxon>
    </lineage>
</organism>
<keyword evidence="3 6" id="KW-0694">RNA-binding</keyword>
<dbReference type="GeneID" id="32891402"/>
<keyword evidence="8" id="KW-0934">Plastid</keyword>
<evidence type="ECO:0000256" key="2">
    <source>
        <dbReference type="ARBA" id="ARBA00022730"/>
    </source>
</evidence>
<name>A0A1X9PV46_9RHOD</name>
<dbReference type="InterPro" id="IPR001014">
    <property type="entry name" value="Ribosomal_uL23_CS"/>
</dbReference>
<evidence type="ECO:0000256" key="1">
    <source>
        <dbReference type="ARBA" id="ARBA00006700"/>
    </source>
</evidence>
<comment type="subunit">
    <text evidence="6">Part of the 50S ribosomal subunit.</text>
</comment>
<dbReference type="GO" id="GO:1990904">
    <property type="term" value="C:ribonucleoprotein complex"/>
    <property type="evidence" value="ECO:0007669"/>
    <property type="project" value="UniProtKB-KW"/>
</dbReference>
<evidence type="ECO:0000256" key="4">
    <source>
        <dbReference type="ARBA" id="ARBA00022980"/>
    </source>
</evidence>
<proteinExistence type="inferred from homology"/>
<evidence type="ECO:0000256" key="5">
    <source>
        <dbReference type="ARBA" id="ARBA00023274"/>
    </source>
</evidence>
<evidence type="ECO:0000256" key="6">
    <source>
        <dbReference type="HAMAP-Rule" id="MF_01369"/>
    </source>
</evidence>
<sequence>MNYFLYKDYYYNFKFIYSSIYNYPLITTKSTRLIEGNCYSFAVSKQLSKTDIKQSIEYLFNVKVISINTNNPPVKKRKVGKFTGNCSYYKKAYVTLAPGSFIDLFVYID</sequence>
<gene>
    <name evidence="6 8" type="primary">rpl23</name>
</gene>
<geneLocation type="chloroplast" evidence="8"/>
<protein>
    <recommendedName>
        <fullName evidence="6">Large ribosomal subunit protein uL23c</fullName>
    </recommendedName>
</protein>
<dbReference type="InterPro" id="IPR013025">
    <property type="entry name" value="Ribosomal_uL23-like"/>
</dbReference>